<gene>
    <name evidence="1" type="ORF">FBU59_004768</name>
</gene>
<keyword evidence="2" id="KW-1185">Reference proteome</keyword>
<dbReference type="EMBL" id="JANBPW010003542">
    <property type="protein sequence ID" value="KAJ1937372.1"/>
    <property type="molecule type" value="Genomic_DNA"/>
</dbReference>
<organism evidence="1 2">
    <name type="scientific">Linderina macrospora</name>
    <dbReference type="NCBI Taxonomy" id="4868"/>
    <lineage>
        <taxon>Eukaryota</taxon>
        <taxon>Fungi</taxon>
        <taxon>Fungi incertae sedis</taxon>
        <taxon>Zoopagomycota</taxon>
        <taxon>Kickxellomycotina</taxon>
        <taxon>Kickxellomycetes</taxon>
        <taxon>Kickxellales</taxon>
        <taxon>Kickxellaceae</taxon>
        <taxon>Linderina</taxon>
    </lineage>
</organism>
<dbReference type="Proteomes" id="UP001150603">
    <property type="component" value="Unassembled WGS sequence"/>
</dbReference>
<evidence type="ECO:0000313" key="2">
    <source>
        <dbReference type="Proteomes" id="UP001150603"/>
    </source>
</evidence>
<protein>
    <submittedName>
        <fullName evidence="1">Uncharacterized protein</fullName>
    </submittedName>
</protein>
<comment type="caution">
    <text evidence="1">The sequence shown here is derived from an EMBL/GenBank/DDBJ whole genome shotgun (WGS) entry which is preliminary data.</text>
</comment>
<sequence>MVSFAQITSAAVLAVAVQAQRPGAGASTLEFSQLQKSVSENWSSYYNFITSGLPVLQKIRTSEYGWLTAAFGGTSIPLTYDEAFVSKAILGGAFGAYKTAAADTEVSTPTAATEEESEAASATETPAATSAAKTSDAKESKATGASEASELSDDEVESGASSAAKPSAAKPSATKSSAAETKSGNTNGAGKVAGSLAAAAAVAAAAFF</sequence>
<name>A0ACC1J4S5_9FUNG</name>
<accession>A0ACC1J4S5</accession>
<evidence type="ECO:0000313" key="1">
    <source>
        <dbReference type="EMBL" id="KAJ1937372.1"/>
    </source>
</evidence>
<reference evidence="1" key="1">
    <citation type="submission" date="2022-07" db="EMBL/GenBank/DDBJ databases">
        <title>Phylogenomic reconstructions and comparative analyses of Kickxellomycotina fungi.</title>
        <authorList>
            <person name="Reynolds N.K."/>
            <person name="Stajich J.E."/>
            <person name="Barry K."/>
            <person name="Grigoriev I.V."/>
            <person name="Crous P."/>
            <person name="Smith M.E."/>
        </authorList>
    </citation>
    <scope>NUCLEOTIDE SEQUENCE</scope>
    <source>
        <strain evidence="1">NRRL 5244</strain>
    </source>
</reference>
<proteinExistence type="predicted"/>